<dbReference type="Pfam" id="PF00190">
    <property type="entry name" value="Cupin_1"/>
    <property type="match status" value="1"/>
</dbReference>
<dbReference type="InterPro" id="IPR006045">
    <property type="entry name" value="Cupin_1"/>
</dbReference>
<gene>
    <name evidence="16" type="ORF">VNO80_20067</name>
</gene>
<accession>A0AAN9R0E3</accession>
<keyword evidence="17" id="KW-1185">Reference proteome</keyword>
<feature type="binding site" evidence="12">
    <location>
        <position position="102"/>
    </location>
    <ligand>
        <name>Mn(2+)</name>
        <dbReference type="ChEBI" id="CHEBI:29035"/>
    </ligand>
</feature>
<evidence type="ECO:0000256" key="9">
    <source>
        <dbReference type="ARBA" id="ARBA00023180"/>
    </source>
</evidence>
<evidence type="ECO:0000256" key="8">
    <source>
        <dbReference type="ARBA" id="ARBA00023170"/>
    </source>
</evidence>
<dbReference type="SMART" id="SM00835">
    <property type="entry name" value="Cupin_1"/>
    <property type="match status" value="1"/>
</dbReference>
<reference evidence="16 17" key="1">
    <citation type="submission" date="2024-01" db="EMBL/GenBank/DDBJ databases">
        <title>The genomes of 5 underutilized Papilionoideae crops provide insights into root nodulation and disease resistanc.</title>
        <authorList>
            <person name="Jiang F."/>
        </authorList>
    </citation>
    <scope>NUCLEOTIDE SEQUENCE [LARGE SCALE GENOMIC DNA]</scope>
    <source>
        <strain evidence="16">JINMINGXINNONG_FW02</strain>
        <tissue evidence="16">Leaves</tissue>
    </source>
</reference>
<evidence type="ECO:0000256" key="4">
    <source>
        <dbReference type="ARBA" id="ARBA00022525"/>
    </source>
</evidence>
<evidence type="ECO:0000256" key="5">
    <source>
        <dbReference type="ARBA" id="ARBA00022723"/>
    </source>
</evidence>
<sequence length="232" mass="24183">MKIVVTLIFSLSLLSLSHASVVDFCVADYTAPNGPAGYSCKTPAKVTVNDFVYSGLGTAGNTSNIIKAAVTPAFDAQFPGVNGLGISVARLDLASGGVIPLHTHPGASELLVVVEGQICAGFVDSGNNVYLKTLEKGDIMVFPQGLLHFQINSGDSQGLAFVSFSSANPGLQILDFALFKSDFPTELITQTTFIDAAVVKKLKGVLGGSGFVNQIISDLVLVILLISCCQVK</sequence>
<comment type="caution">
    <text evidence="16">The sequence shown here is derived from an EMBL/GenBank/DDBJ whole genome shotgun (WGS) entry which is preliminary data.</text>
</comment>
<comment type="similarity">
    <text evidence="2 14">Belongs to the germin family.</text>
</comment>
<keyword evidence="7 13" id="KW-1015">Disulfide bond</keyword>
<evidence type="ECO:0000259" key="15">
    <source>
        <dbReference type="SMART" id="SM00835"/>
    </source>
</evidence>
<evidence type="ECO:0000256" key="13">
    <source>
        <dbReference type="PIRSR" id="PIRSR601929-3"/>
    </source>
</evidence>
<organism evidence="16 17">
    <name type="scientific">Phaseolus coccineus</name>
    <name type="common">Scarlet runner bean</name>
    <name type="synonym">Phaseolus multiflorus</name>
    <dbReference type="NCBI Taxonomy" id="3886"/>
    <lineage>
        <taxon>Eukaryota</taxon>
        <taxon>Viridiplantae</taxon>
        <taxon>Streptophyta</taxon>
        <taxon>Embryophyta</taxon>
        <taxon>Tracheophyta</taxon>
        <taxon>Spermatophyta</taxon>
        <taxon>Magnoliopsida</taxon>
        <taxon>eudicotyledons</taxon>
        <taxon>Gunneridae</taxon>
        <taxon>Pentapetalae</taxon>
        <taxon>rosids</taxon>
        <taxon>fabids</taxon>
        <taxon>Fabales</taxon>
        <taxon>Fabaceae</taxon>
        <taxon>Papilionoideae</taxon>
        <taxon>50 kb inversion clade</taxon>
        <taxon>NPAAA clade</taxon>
        <taxon>indigoferoid/millettioid clade</taxon>
        <taxon>Phaseoleae</taxon>
        <taxon>Phaseolus</taxon>
    </lineage>
</organism>
<dbReference type="GO" id="GO:0030145">
    <property type="term" value="F:manganese ion binding"/>
    <property type="evidence" value="ECO:0007669"/>
    <property type="project" value="UniProtKB-UniRule"/>
</dbReference>
<dbReference type="PROSITE" id="PS00725">
    <property type="entry name" value="GERMIN"/>
    <property type="match status" value="1"/>
</dbReference>
<evidence type="ECO:0000256" key="3">
    <source>
        <dbReference type="ARBA" id="ARBA00022523"/>
    </source>
</evidence>
<dbReference type="SUPFAM" id="SSF51182">
    <property type="entry name" value="RmlC-like cupins"/>
    <property type="match status" value="1"/>
</dbReference>
<feature type="disulfide bond" evidence="13">
    <location>
        <begin position="25"/>
        <end position="40"/>
    </location>
</feature>
<comment type="subcellular location">
    <subcellularLocation>
        <location evidence="1 14">Secreted</location>
        <location evidence="1 14">Extracellular space</location>
        <location evidence="1 14">Apoplast</location>
    </subcellularLocation>
</comment>
<feature type="signal peptide" evidence="14">
    <location>
        <begin position="1"/>
        <end position="19"/>
    </location>
</feature>
<dbReference type="InterPro" id="IPR014710">
    <property type="entry name" value="RmlC-like_jellyroll"/>
</dbReference>
<feature type="binding site" evidence="12">
    <location>
        <position position="109"/>
    </location>
    <ligand>
        <name>Mn(2+)</name>
        <dbReference type="ChEBI" id="CHEBI:29035"/>
    </ligand>
</feature>
<dbReference type="GO" id="GO:0048046">
    <property type="term" value="C:apoplast"/>
    <property type="evidence" value="ECO:0007669"/>
    <property type="project" value="UniProtKB-SubCell"/>
</dbReference>
<keyword evidence="10 11" id="KW-0464">Manganese</keyword>
<dbReference type="InterPro" id="IPR019780">
    <property type="entry name" value="Germin_Mn-BS"/>
</dbReference>
<keyword evidence="4 14" id="KW-0964">Secreted</keyword>
<keyword evidence="9" id="KW-0325">Glycoprotein</keyword>
<keyword evidence="8" id="KW-0675">Receptor</keyword>
<proteinExistence type="inferred from homology"/>
<evidence type="ECO:0000256" key="2">
    <source>
        <dbReference type="ARBA" id="ARBA00007456"/>
    </source>
</evidence>
<dbReference type="PRINTS" id="PR00325">
    <property type="entry name" value="GERMIN"/>
</dbReference>
<dbReference type="InterPro" id="IPR001929">
    <property type="entry name" value="Germin"/>
</dbReference>
<evidence type="ECO:0000313" key="16">
    <source>
        <dbReference type="EMBL" id="KAK7354602.1"/>
    </source>
</evidence>
<keyword evidence="5 11" id="KW-0479">Metal-binding</keyword>
<evidence type="ECO:0000256" key="1">
    <source>
        <dbReference type="ARBA" id="ARBA00004271"/>
    </source>
</evidence>
<dbReference type="Gene3D" id="2.60.120.10">
    <property type="entry name" value="Jelly Rolls"/>
    <property type="match status" value="1"/>
</dbReference>
<dbReference type="FunFam" id="2.60.120.10:FF:000047">
    <property type="entry name" value="Auxin-binding protein ABP19a"/>
    <property type="match status" value="1"/>
</dbReference>
<name>A0AAN9R0E3_PHACN</name>
<feature type="domain" description="Cupin type-1" evidence="15">
    <location>
        <begin position="54"/>
        <end position="200"/>
    </location>
</feature>
<feature type="binding site" evidence="12">
    <location>
        <position position="148"/>
    </location>
    <ligand>
        <name>Mn(2+)</name>
        <dbReference type="ChEBI" id="CHEBI:29035"/>
    </ligand>
</feature>
<dbReference type="PANTHER" id="PTHR31238">
    <property type="entry name" value="GERMIN-LIKE PROTEIN SUBFAMILY 3 MEMBER 3"/>
    <property type="match status" value="1"/>
</dbReference>
<feature type="binding site" evidence="12">
    <location>
        <position position="104"/>
    </location>
    <ligand>
        <name>Mn(2+)</name>
        <dbReference type="ChEBI" id="CHEBI:29035"/>
    </ligand>
</feature>
<keyword evidence="3 14" id="KW-0052">Apoplast</keyword>
<keyword evidence="6 14" id="KW-0732">Signal</keyword>
<dbReference type="Proteomes" id="UP001374584">
    <property type="component" value="Unassembled WGS sequence"/>
</dbReference>
<feature type="binding site" evidence="11">
    <location>
        <position position="104"/>
    </location>
    <ligand>
        <name>oxalate</name>
        <dbReference type="ChEBI" id="CHEBI:30623"/>
    </ligand>
</feature>
<evidence type="ECO:0000256" key="12">
    <source>
        <dbReference type="PIRSR" id="PIRSR601929-2"/>
    </source>
</evidence>
<evidence type="ECO:0000256" key="14">
    <source>
        <dbReference type="RuleBase" id="RU366015"/>
    </source>
</evidence>
<evidence type="ECO:0000256" key="6">
    <source>
        <dbReference type="ARBA" id="ARBA00022729"/>
    </source>
</evidence>
<evidence type="ECO:0000313" key="17">
    <source>
        <dbReference type="Proteomes" id="UP001374584"/>
    </source>
</evidence>
<dbReference type="EMBL" id="JAYMYR010000007">
    <property type="protein sequence ID" value="KAK7354602.1"/>
    <property type="molecule type" value="Genomic_DNA"/>
</dbReference>
<evidence type="ECO:0000256" key="11">
    <source>
        <dbReference type="PIRSR" id="PIRSR601929-1"/>
    </source>
</evidence>
<evidence type="ECO:0000256" key="7">
    <source>
        <dbReference type="ARBA" id="ARBA00023157"/>
    </source>
</evidence>
<dbReference type="InterPro" id="IPR011051">
    <property type="entry name" value="RmlC_Cupin_sf"/>
</dbReference>
<dbReference type="AlphaFoldDB" id="A0AAN9R0E3"/>
<dbReference type="CDD" id="cd02241">
    <property type="entry name" value="cupin_OxOx"/>
    <property type="match status" value="1"/>
</dbReference>
<evidence type="ECO:0000256" key="10">
    <source>
        <dbReference type="ARBA" id="ARBA00023211"/>
    </source>
</evidence>
<protein>
    <recommendedName>
        <fullName evidence="14">Germin-like protein</fullName>
    </recommendedName>
</protein>
<feature type="binding site" evidence="11">
    <location>
        <position position="109"/>
    </location>
    <ligand>
        <name>oxalate</name>
        <dbReference type="ChEBI" id="CHEBI:30623"/>
    </ligand>
</feature>
<feature type="chain" id="PRO_5042664211" description="Germin-like protein" evidence="14">
    <location>
        <begin position="20"/>
        <end position="232"/>
    </location>
</feature>